<dbReference type="InterPro" id="IPR036291">
    <property type="entry name" value="NAD(P)-bd_dom_sf"/>
</dbReference>
<proteinExistence type="predicted"/>
<dbReference type="PANTHER" id="PTHR43157:SF35">
    <property type="entry name" value="DEHYDROGENASE_REDUCTASE FAMILY PROTEIN, PUTATIVE-RELATED"/>
    <property type="match status" value="1"/>
</dbReference>
<dbReference type="AlphaFoldDB" id="A0A0D2XLS6"/>
<evidence type="ECO:0000313" key="3">
    <source>
        <dbReference type="Proteomes" id="UP000002489"/>
    </source>
</evidence>
<name>A0A0D2XLS6_FUSOF</name>
<dbReference type="Pfam" id="PF00106">
    <property type="entry name" value="adh_short"/>
    <property type="match status" value="1"/>
</dbReference>
<evidence type="ECO:0000313" key="2">
    <source>
        <dbReference type="EnsemblFungi" id="FOXG_04900P0"/>
    </source>
</evidence>
<dbReference type="SUPFAM" id="SSF51735">
    <property type="entry name" value="NAD(P)-binding Rossmann-fold domains"/>
    <property type="match status" value="1"/>
</dbReference>
<organism evidence="2 3">
    <name type="scientific">Fusarium oxysporum (strain Fo5176)</name>
    <name type="common">Fusarium vascular wilt</name>
    <dbReference type="NCBI Taxonomy" id="660025"/>
    <lineage>
        <taxon>Eukaryota</taxon>
        <taxon>Fungi</taxon>
        <taxon>Dikarya</taxon>
        <taxon>Ascomycota</taxon>
        <taxon>Pezizomycotina</taxon>
        <taxon>Sordariomycetes</taxon>
        <taxon>Hypocreomycetidae</taxon>
        <taxon>Hypocreales</taxon>
        <taxon>Nectriaceae</taxon>
        <taxon>Fusarium</taxon>
        <taxon>Fusarium oxysporum species complex</taxon>
    </lineage>
</organism>
<dbReference type="VEuPathDB" id="FungiDB:FOXG_04900"/>
<protein>
    <submittedName>
        <fullName evidence="2">Uncharacterized protein</fullName>
    </submittedName>
</protein>
<reference evidence="3" key="1">
    <citation type="journal article" date="2012" name="Mol. Plant Microbe Interact.">
        <title>A highly conserved effector in Fusarium oxysporum is required for full virulence on Arabidopsis.</title>
        <authorList>
            <person name="Thatcher L.F."/>
            <person name="Gardiner D.M."/>
            <person name="Kazan K."/>
            <person name="Manners J."/>
        </authorList>
    </citation>
    <scope>NUCLEOTIDE SEQUENCE [LARGE SCALE GENOMIC DNA]</scope>
    <source>
        <strain evidence="3">Fo5176</strain>
    </source>
</reference>
<keyword evidence="1" id="KW-0560">Oxidoreductase</keyword>
<reference evidence="2" key="2">
    <citation type="submission" date="2025-08" db="UniProtKB">
        <authorList>
            <consortium name="EnsemblFungi"/>
        </authorList>
    </citation>
    <scope>IDENTIFICATION</scope>
    <source>
        <strain evidence="2">4287 / CBS 123668 / FGSC 9935 / NRRL 34936</strain>
    </source>
</reference>
<gene>
    <name evidence="2" type="primary">28946910</name>
</gene>
<accession>A0A0D2XLS6</accession>
<dbReference type="GO" id="GO:0016491">
    <property type="term" value="F:oxidoreductase activity"/>
    <property type="evidence" value="ECO:0007669"/>
    <property type="project" value="UniProtKB-KW"/>
</dbReference>
<dbReference type="Proteomes" id="UP000002489">
    <property type="component" value="Unassembled WGS sequence"/>
</dbReference>
<dbReference type="PRINTS" id="PR00081">
    <property type="entry name" value="GDHRDH"/>
</dbReference>
<evidence type="ECO:0000256" key="1">
    <source>
        <dbReference type="ARBA" id="ARBA00023002"/>
    </source>
</evidence>
<sequence>MAPKSLELTPDDYRFFRSQITKPAPLPKDISLSESTIIITGANTGIGYGAAEQFLAMNLKRLIIAVRSISKGEAAAATLRAKYPSAEILVWQVDMNTYKSVQDFAKKCETLDRIDLVILNAGIQMTTFELSPEGHEVSFQVNYLSTVLLATLLLPTLKQKAPAGQPGHLTIVNSGTALAAEFPNAKDENVMEFFDNEAFFSSGVNALPSYSRTKALAHFWIVKLVERVKAEDVIVNLVDPGMVGGTSLTRGQGNIIIQYIFVLVNFLIARSIKNGASTFVQAGVVMGKETHGSYIMDWRIHHYTKFLYTQEGKAFADKVWYETNKLLSFADIDGILNSL</sequence>
<dbReference type="STRING" id="426428.A0A0D2XLS6"/>
<dbReference type="EnsemblFungi" id="FOXG_04900T0">
    <property type="protein sequence ID" value="FOXG_04900P0"/>
    <property type="gene ID" value="FOXG_04900"/>
</dbReference>
<dbReference type="PANTHER" id="PTHR43157">
    <property type="entry name" value="PHOSPHATIDYLINOSITOL-GLYCAN BIOSYNTHESIS CLASS F PROTEIN-RELATED"/>
    <property type="match status" value="1"/>
</dbReference>
<dbReference type="Gene3D" id="3.40.50.720">
    <property type="entry name" value="NAD(P)-binding Rossmann-like Domain"/>
    <property type="match status" value="1"/>
</dbReference>
<dbReference type="InterPro" id="IPR002347">
    <property type="entry name" value="SDR_fam"/>
</dbReference>